<dbReference type="AlphaFoldDB" id="A0A0W0X4Z7"/>
<comment type="caution">
    <text evidence="3">The sequence shown here is derived from an EMBL/GenBank/DDBJ whole genome shotgun (WGS) entry which is preliminary data.</text>
</comment>
<dbReference type="CDD" id="cd00431">
    <property type="entry name" value="cysteine_hydrolases"/>
    <property type="match status" value="1"/>
</dbReference>
<protein>
    <submittedName>
        <fullName evidence="3">Isochorismatase</fullName>
    </submittedName>
</protein>
<dbReference type="SUPFAM" id="SSF52499">
    <property type="entry name" value="Isochorismatase-like hydrolases"/>
    <property type="match status" value="1"/>
</dbReference>
<keyword evidence="1" id="KW-0378">Hydrolase</keyword>
<dbReference type="PANTHER" id="PTHR43540:SF1">
    <property type="entry name" value="ISOCHORISMATASE HYDROLASE"/>
    <property type="match status" value="1"/>
</dbReference>
<dbReference type="EMBL" id="LNYP01000019">
    <property type="protein sequence ID" value="KTD39617.1"/>
    <property type="molecule type" value="Genomic_DNA"/>
</dbReference>
<dbReference type="PATRIC" id="fig|29423.5.peg.1096"/>
<evidence type="ECO:0000259" key="2">
    <source>
        <dbReference type="Pfam" id="PF00857"/>
    </source>
</evidence>
<dbReference type="Pfam" id="PF00857">
    <property type="entry name" value="Isochorismatase"/>
    <property type="match status" value="1"/>
</dbReference>
<evidence type="ECO:0000256" key="1">
    <source>
        <dbReference type="ARBA" id="ARBA00022801"/>
    </source>
</evidence>
<dbReference type="InterPro" id="IPR036380">
    <property type="entry name" value="Isochorismatase-like_sf"/>
</dbReference>
<evidence type="ECO:0000313" key="3">
    <source>
        <dbReference type="EMBL" id="KTD39617.1"/>
    </source>
</evidence>
<organism evidence="3 4">
    <name type="scientific">Legionella oakridgensis</name>
    <dbReference type="NCBI Taxonomy" id="29423"/>
    <lineage>
        <taxon>Bacteria</taxon>
        <taxon>Pseudomonadati</taxon>
        <taxon>Pseudomonadota</taxon>
        <taxon>Gammaproteobacteria</taxon>
        <taxon>Legionellales</taxon>
        <taxon>Legionellaceae</taxon>
        <taxon>Legionella</taxon>
    </lineage>
</organism>
<name>A0A0W0X4Z7_9GAMM</name>
<proteinExistence type="predicted"/>
<dbReference type="InterPro" id="IPR050272">
    <property type="entry name" value="Isochorismatase-like_hydrls"/>
</dbReference>
<dbReference type="Gene3D" id="3.40.50.850">
    <property type="entry name" value="Isochorismatase-like"/>
    <property type="match status" value="1"/>
</dbReference>
<sequence>MKNNALIIIDFINDLTHPHGKVAKGHELLQKNHVIERVNQSIDHARKNDWLLVFVRVGFSDHYPECLQNSPIFAQLPQKEALKLGTWGTNFLDSLHLKQDDLIITKHRISPFYGTELDLILRTHPIKNVFVSGFSTDMAVQSMVREGHDRGYNMIVIIDACSAHTEENHHASLLSLSRLAQLMHANDLQML</sequence>
<evidence type="ECO:0000313" key="4">
    <source>
        <dbReference type="Proteomes" id="UP000054858"/>
    </source>
</evidence>
<dbReference type="RefSeq" id="WP_025386520.1">
    <property type="nucleotide sequence ID" value="NZ_LCUA01000007.1"/>
</dbReference>
<feature type="domain" description="Isochorismatase-like" evidence="2">
    <location>
        <begin position="5"/>
        <end position="185"/>
    </location>
</feature>
<dbReference type="PANTHER" id="PTHR43540">
    <property type="entry name" value="PEROXYUREIDOACRYLATE/UREIDOACRYLATE AMIDOHYDROLASE-RELATED"/>
    <property type="match status" value="1"/>
</dbReference>
<gene>
    <name evidence="3" type="ORF">Loak_1043</name>
</gene>
<reference evidence="3 4" key="1">
    <citation type="submission" date="2015-11" db="EMBL/GenBank/DDBJ databases">
        <title>Genomic analysis of 38 Legionella species identifies large and diverse effector repertoires.</title>
        <authorList>
            <person name="Burstein D."/>
            <person name="Amaro F."/>
            <person name="Zusman T."/>
            <person name="Lifshitz Z."/>
            <person name="Cohen O."/>
            <person name="Gilbert J.A."/>
            <person name="Pupko T."/>
            <person name="Shuman H.A."/>
            <person name="Segal G."/>
        </authorList>
    </citation>
    <scope>NUCLEOTIDE SEQUENCE [LARGE SCALE GENOMIC DNA]</scope>
    <source>
        <strain evidence="3 4">Oak Ridge-10</strain>
    </source>
</reference>
<dbReference type="GO" id="GO:0016787">
    <property type="term" value="F:hydrolase activity"/>
    <property type="evidence" value="ECO:0007669"/>
    <property type="project" value="UniProtKB-KW"/>
</dbReference>
<dbReference type="Proteomes" id="UP000054858">
    <property type="component" value="Unassembled WGS sequence"/>
</dbReference>
<accession>A0A0W0X4Z7</accession>
<dbReference type="InterPro" id="IPR000868">
    <property type="entry name" value="Isochorismatase-like_dom"/>
</dbReference>